<dbReference type="InterPro" id="IPR003593">
    <property type="entry name" value="AAA+_ATPase"/>
</dbReference>
<keyword evidence="5" id="KW-0029">Amino-acid transport</keyword>
<comment type="caution">
    <text evidence="7">The sequence shown here is derived from an EMBL/GenBank/DDBJ whole genome shotgun (WGS) entry which is preliminary data.</text>
</comment>
<dbReference type="GO" id="GO:0016887">
    <property type="term" value="F:ATP hydrolysis activity"/>
    <property type="evidence" value="ECO:0007669"/>
    <property type="project" value="InterPro"/>
</dbReference>
<dbReference type="PROSITE" id="PS00211">
    <property type="entry name" value="ABC_TRANSPORTER_1"/>
    <property type="match status" value="1"/>
</dbReference>
<keyword evidence="8" id="KW-1185">Reference proteome</keyword>
<dbReference type="SMART" id="SM00382">
    <property type="entry name" value="AAA"/>
    <property type="match status" value="1"/>
</dbReference>
<comment type="similarity">
    <text evidence="1">Belongs to the ABC transporter superfamily.</text>
</comment>
<keyword evidence="4" id="KW-0067">ATP-binding</keyword>
<dbReference type="Pfam" id="PF00005">
    <property type="entry name" value="ABC_tran"/>
    <property type="match status" value="1"/>
</dbReference>
<reference evidence="7 8" key="1">
    <citation type="submission" date="2015-09" db="EMBL/GenBank/DDBJ databases">
        <title>Draft genome sequence of Alicyclobacillus ferrooxydans DSM 22381.</title>
        <authorList>
            <person name="Hemp J."/>
        </authorList>
    </citation>
    <scope>NUCLEOTIDE SEQUENCE [LARGE SCALE GENOMIC DNA]</scope>
    <source>
        <strain evidence="7 8">TC-34</strain>
    </source>
</reference>
<protein>
    <recommendedName>
        <fullName evidence="6">ABC transporter domain-containing protein</fullName>
    </recommendedName>
</protein>
<dbReference type="PANTHER" id="PTHR43820:SF4">
    <property type="entry name" value="HIGH-AFFINITY BRANCHED-CHAIN AMINO ACID TRANSPORT ATP-BINDING PROTEIN LIVF"/>
    <property type="match status" value="1"/>
</dbReference>
<dbReference type="PATRIC" id="fig|471514.4.peg.613"/>
<keyword evidence="3" id="KW-0547">Nucleotide-binding</keyword>
<dbReference type="InterPro" id="IPR017871">
    <property type="entry name" value="ABC_transporter-like_CS"/>
</dbReference>
<dbReference type="PROSITE" id="PS50893">
    <property type="entry name" value="ABC_TRANSPORTER_2"/>
    <property type="match status" value="1"/>
</dbReference>
<evidence type="ECO:0000256" key="5">
    <source>
        <dbReference type="ARBA" id="ARBA00022970"/>
    </source>
</evidence>
<dbReference type="InterPro" id="IPR052156">
    <property type="entry name" value="BCAA_Transport_ATP-bd_LivF"/>
</dbReference>
<evidence type="ECO:0000259" key="6">
    <source>
        <dbReference type="PROSITE" id="PS50893"/>
    </source>
</evidence>
<dbReference type="GO" id="GO:0015658">
    <property type="term" value="F:branched-chain amino acid transmembrane transporter activity"/>
    <property type="evidence" value="ECO:0007669"/>
    <property type="project" value="TreeGrafter"/>
</dbReference>
<dbReference type="AlphaFoldDB" id="A0A0P9CZG3"/>
<dbReference type="InterPro" id="IPR027417">
    <property type="entry name" value="P-loop_NTPase"/>
</dbReference>
<dbReference type="Gene3D" id="3.40.50.300">
    <property type="entry name" value="P-loop containing nucleotide triphosphate hydrolases"/>
    <property type="match status" value="1"/>
</dbReference>
<dbReference type="EMBL" id="LJCO01000014">
    <property type="protein sequence ID" value="KPV45107.1"/>
    <property type="molecule type" value="Genomic_DNA"/>
</dbReference>
<dbReference type="InterPro" id="IPR003439">
    <property type="entry name" value="ABC_transporter-like_ATP-bd"/>
</dbReference>
<dbReference type="SUPFAM" id="SSF52540">
    <property type="entry name" value="P-loop containing nucleoside triphosphate hydrolases"/>
    <property type="match status" value="1"/>
</dbReference>
<evidence type="ECO:0000256" key="2">
    <source>
        <dbReference type="ARBA" id="ARBA00022448"/>
    </source>
</evidence>
<dbReference type="RefSeq" id="WP_054967838.1">
    <property type="nucleotide sequence ID" value="NZ_LJCO01000014.1"/>
</dbReference>
<feature type="domain" description="ABC transporter" evidence="6">
    <location>
        <begin position="5"/>
        <end position="235"/>
    </location>
</feature>
<name>A0A0P9CZG3_9BACL</name>
<organism evidence="7 8">
    <name type="scientific">Alicyclobacillus ferrooxydans</name>
    <dbReference type="NCBI Taxonomy" id="471514"/>
    <lineage>
        <taxon>Bacteria</taxon>
        <taxon>Bacillati</taxon>
        <taxon>Bacillota</taxon>
        <taxon>Bacilli</taxon>
        <taxon>Bacillales</taxon>
        <taxon>Alicyclobacillaceae</taxon>
        <taxon>Alicyclobacillus</taxon>
    </lineage>
</organism>
<proteinExistence type="inferred from homology"/>
<dbReference type="STRING" id="471514.AN477_03730"/>
<dbReference type="GO" id="GO:0005524">
    <property type="term" value="F:ATP binding"/>
    <property type="evidence" value="ECO:0007669"/>
    <property type="project" value="UniProtKB-KW"/>
</dbReference>
<evidence type="ECO:0000256" key="3">
    <source>
        <dbReference type="ARBA" id="ARBA00022741"/>
    </source>
</evidence>
<evidence type="ECO:0000256" key="1">
    <source>
        <dbReference type="ARBA" id="ARBA00005417"/>
    </source>
</evidence>
<accession>A0A0P9CZG3</accession>
<dbReference type="CDD" id="cd03224">
    <property type="entry name" value="ABC_TM1139_LivF_branched"/>
    <property type="match status" value="1"/>
</dbReference>
<evidence type="ECO:0000313" key="8">
    <source>
        <dbReference type="Proteomes" id="UP000050482"/>
    </source>
</evidence>
<evidence type="ECO:0000256" key="4">
    <source>
        <dbReference type="ARBA" id="ARBA00022840"/>
    </source>
</evidence>
<sequence>MSEILSIQSLSSGYEGMQVLNRVSLSVDQGVTAVLLGANGAGKTTLLKSTLGIISPMSGEVFIDGNNVTKDKPEAKIRKGIAYFSEFGVLPNLSIHENLKLGGFFLHHSDLKDKVAYMYEKFPDLKEKRKELAGSLSGGQRKMLGMARALISQPKLVLMDEPSAGLSPLFVNQVISLVKEFKKEFGSAFLIAEQNVKFLDIADHVFVLDGGEITFTGTVAELQESDAISKAYFGVH</sequence>
<dbReference type="GO" id="GO:0015807">
    <property type="term" value="P:L-amino acid transport"/>
    <property type="evidence" value="ECO:0007669"/>
    <property type="project" value="TreeGrafter"/>
</dbReference>
<keyword evidence="2" id="KW-0813">Transport</keyword>
<dbReference type="Proteomes" id="UP000050482">
    <property type="component" value="Unassembled WGS sequence"/>
</dbReference>
<gene>
    <name evidence="7" type="ORF">AN477_03730</name>
</gene>
<evidence type="ECO:0000313" key="7">
    <source>
        <dbReference type="EMBL" id="KPV45107.1"/>
    </source>
</evidence>
<dbReference type="PANTHER" id="PTHR43820">
    <property type="entry name" value="HIGH-AFFINITY BRANCHED-CHAIN AMINO ACID TRANSPORT ATP-BINDING PROTEIN LIVF"/>
    <property type="match status" value="1"/>
</dbReference>
<dbReference type="OrthoDB" id="9776369at2"/>